<evidence type="ECO:0000256" key="9">
    <source>
        <dbReference type="ARBA" id="ARBA00023128"/>
    </source>
</evidence>
<dbReference type="GO" id="GO:0006886">
    <property type="term" value="P:intracellular protein transport"/>
    <property type="evidence" value="ECO:0007669"/>
    <property type="project" value="InterPro"/>
</dbReference>
<dbReference type="GO" id="GO:0005742">
    <property type="term" value="C:mitochondrial outer membrane translocase complex"/>
    <property type="evidence" value="ECO:0007669"/>
    <property type="project" value="EnsemblFungi"/>
</dbReference>
<evidence type="ECO:0000256" key="3">
    <source>
        <dbReference type="ARBA" id="ARBA00022448"/>
    </source>
</evidence>
<evidence type="ECO:0000256" key="11">
    <source>
        <dbReference type="ARBA" id="ARBA00023170"/>
    </source>
</evidence>
<evidence type="ECO:0000256" key="4">
    <source>
        <dbReference type="ARBA" id="ARBA00022692"/>
    </source>
</evidence>
<sequence length="318" mass="36082">MVKLTEVEDEHFAQEKPMATKNNVLLATDDEDEDYTDTESEISVESDLDVEGETLYERVAALKDIVPPSTRRQISSTVSTLTSFTKSSISFSGKALWILSTSAFLLGVPWALAYAEEEQYVQMEREQGMIKGANEDLFGPFENPWWCENSYLATFSAKKARHTRIEFYLCICCKTKRDFGKVLELVFSSHIPFFFWFAYWAGAIIEKFLFASLPPRFKSSFPFPCCIQAFGLSPPRFPDVFLGSICTCITTYLCSFRVMSIPLCSLMHILKQLLAIQPDLRVLGIIAETKAKLTQALSRVQDGSLYVKAPHRVCRRLC</sequence>
<evidence type="ECO:0000256" key="2">
    <source>
        <dbReference type="ARBA" id="ARBA00009874"/>
    </source>
</evidence>
<dbReference type="Pfam" id="PF04281">
    <property type="entry name" value="Tom22"/>
    <property type="match status" value="1"/>
</dbReference>
<evidence type="ECO:0000256" key="7">
    <source>
        <dbReference type="ARBA" id="ARBA00022989"/>
    </source>
</evidence>
<dbReference type="GO" id="GO:0008320">
    <property type="term" value="F:protein transmembrane transporter activity"/>
    <property type="evidence" value="ECO:0007669"/>
    <property type="project" value="EnsemblFungi"/>
</dbReference>
<keyword evidence="6" id="KW-0653">Protein transport</keyword>
<name>Q6MYU9_ASPFM</name>
<dbReference type="GO" id="GO:0030150">
    <property type="term" value="P:protein import into mitochondrial matrix"/>
    <property type="evidence" value="ECO:0007669"/>
    <property type="project" value="EnsemblFungi"/>
</dbReference>
<dbReference type="PANTHER" id="PTHR12504:SF0">
    <property type="entry name" value="MITOCHONDRIAL IMPORT RECEPTOR SUBUNIT TOM22 HOMOLOG"/>
    <property type="match status" value="1"/>
</dbReference>
<dbReference type="PANTHER" id="PTHR12504">
    <property type="entry name" value="MITOCHONDRIAL IMPORT RECEPTOR SUBUNIT TOM22"/>
    <property type="match status" value="1"/>
</dbReference>
<organism evidence="13">
    <name type="scientific">Aspergillus fumigatus</name>
    <name type="common">Neosartorya fumigata</name>
    <dbReference type="NCBI Taxonomy" id="746128"/>
    <lineage>
        <taxon>Eukaryota</taxon>
        <taxon>Fungi</taxon>
        <taxon>Dikarya</taxon>
        <taxon>Ascomycota</taxon>
        <taxon>Pezizomycotina</taxon>
        <taxon>Eurotiomycetes</taxon>
        <taxon>Eurotiomycetidae</taxon>
        <taxon>Eurotiales</taxon>
        <taxon>Aspergillaceae</taxon>
        <taxon>Aspergillus</taxon>
        <taxon>Aspergillus subgen. Fumigati</taxon>
    </lineage>
</organism>
<evidence type="ECO:0000256" key="10">
    <source>
        <dbReference type="ARBA" id="ARBA00023136"/>
    </source>
</evidence>
<evidence type="ECO:0000256" key="6">
    <source>
        <dbReference type="ARBA" id="ARBA00022927"/>
    </source>
</evidence>
<evidence type="ECO:0000256" key="1">
    <source>
        <dbReference type="ARBA" id="ARBA00004572"/>
    </source>
</evidence>
<dbReference type="AlphaFoldDB" id="Q6MYU9"/>
<keyword evidence="11 13" id="KW-0675">Receptor</keyword>
<dbReference type="CDD" id="cd22884">
    <property type="entry name" value="TOM22"/>
    <property type="match status" value="1"/>
</dbReference>
<evidence type="ECO:0000256" key="5">
    <source>
        <dbReference type="ARBA" id="ARBA00022787"/>
    </source>
</evidence>
<dbReference type="GO" id="GO:0045040">
    <property type="term" value="P:protein insertion into mitochondrial outer membrane"/>
    <property type="evidence" value="ECO:0007669"/>
    <property type="project" value="EnsemblFungi"/>
</dbReference>
<accession>Q6MYU9</accession>
<reference evidence="13" key="1">
    <citation type="journal article" date="2004" name="Fungal Genet. Biol.">
        <title>Insight into the genome of Aspergillus fumigatus: analysis of a 922 kb region encompassing the nitrate assimilation gene cluster.</title>
        <authorList>
            <person name="Pain A."/>
            <person name="Woodward J."/>
            <person name="Quail M.A."/>
            <person name="Anderson M.J."/>
            <person name="Clark R."/>
            <person name="Collins M."/>
            <person name="Fosker N."/>
            <person name="Fraser A."/>
            <person name="Harris D."/>
            <person name="Larke N."/>
            <person name="Murphy L."/>
            <person name="Humphray S."/>
            <person name="O'Neil S."/>
            <person name="Pertea M."/>
            <person name="Price C."/>
            <person name="Rabbinowitsch E."/>
            <person name="Rajandream M-A."/>
            <person name="Salzberg S."/>
            <person name="Saunders D."/>
            <person name="Seegar K."/>
            <person name="Sharp S."/>
            <person name="Warren T."/>
            <person name="Denning D.W."/>
            <person name="Barrell B."/>
            <person name="Hall N."/>
        </authorList>
    </citation>
    <scope>NUCLEOTIDE SEQUENCE</scope>
</reference>
<keyword evidence="7 12" id="KW-1133">Transmembrane helix</keyword>
<evidence type="ECO:0000256" key="12">
    <source>
        <dbReference type="SAM" id="Phobius"/>
    </source>
</evidence>
<gene>
    <name evidence="13" type="ORF">AfA28D10.100c</name>
</gene>
<keyword evidence="3" id="KW-0813">Transport</keyword>
<protein>
    <submittedName>
        <fullName evidence="13">Mitochondrial import receptor subunit tom22 homologue, putative</fullName>
    </submittedName>
</protein>
<comment type="similarity">
    <text evidence="2">Belongs to the Tom22 family.</text>
</comment>
<comment type="subcellular location">
    <subcellularLocation>
        <location evidence="1">Mitochondrion outer membrane</location>
        <topology evidence="1">Single-pass membrane protein</topology>
    </subcellularLocation>
</comment>
<dbReference type="InterPro" id="IPR005683">
    <property type="entry name" value="Tom22"/>
</dbReference>
<dbReference type="EMBL" id="BX649605">
    <property type="protein sequence ID" value="CAE47910.1"/>
    <property type="molecule type" value="Genomic_DNA"/>
</dbReference>
<keyword evidence="4 12" id="KW-0812">Transmembrane</keyword>
<feature type="transmembrane region" description="Helical" evidence="12">
    <location>
        <begin position="185"/>
        <end position="205"/>
    </location>
</feature>
<proteinExistence type="inferred from homology"/>
<keyword evidence="9" id="KW-0496">Mitochondrion</keyword>
<evidence type="ECO:0000313" key="13">
    <source>
        <dbReference type="EMBL" id="CAE47910.1"/>
    </source>
</evidence>
<keyword evidence="5" id="KW-1000">Mitochondrion outer membrane</keyword>
<evidence type="ECO:0000256" key="8">
    <source>
        <dbReference type="ARBA" id="ARBA00023010"/>
    </source>
</evidence>
<keyword evidence="8" id="KW-0811">Translocation</keyword>
<keyword evidence="10 12" id="KW-0472">Membrane</keyword>